<dbReference type="Proteomes" id="UP000886998">
    <property type="component" value="Unassembled WGS sequence"/>
</dbReference>
<name>A0A8X7C8E4_9ARAC</name>
<evidence type="ECO:0000313" key="2">
    <source>
        <dbReference type="EMBL" id="GFY57137.1"/>
    </source>
</evidence>
<accession>A0A8X7C8E4</accession>
<dbReference type="EMBL" id="BMAV01011347">
    <property type="protein sequence ID" value="GFY57137.1"/>
    <property type="molecule type" value="Genomic_DNA"/>
</dbReference>
<evidence type="ECO:0000256" key="1">
    <source>
        <dbReference type="SAM" id="MobiDB-lite"/>
    </source>
</evidence>
<proteinExistence type="predicted"/>
<reference evidence="2" key="1">
    <citation type="submission" date="2020-08" db="EMBL/GenBank/DDBJ databases">
        <title>Multicomponent nature underlies the extraordinary mechanical properties of spider dragline silk.</title>
        <authorList>
            <person name="Kono N."/>
            <person name="Nakamura H."/>
            <person name="Mori M."/>
            <person name="Yoshida Y."/>
            <person name="Ohtoshi R."/>
            <person name="Malay A.D."/>
            <person name="Moran D.A.P."/>
            <person name="Tomita M."/>
            <person name="Numata K."/>
            <person name="Arakawa K."/>
        </authorList>
    </citation>
    <scope>NUCLEOTIDE SEQUENCE</scope>
</reference>
<dbReference type="AlphaFoldDB" id="A0A8X7C8E4"/>
<gene>
    <name evidence="2" type="ORF">TNIN_267981</name>
</gene>
<feature type="region of interest" description="Disordered" evidence="1">
    <location>
        <begin position="1"/>
        <end position="25"/>
    </location>
</feature>
<sequence length="101" mass="11250">MNIQPNNSKRKLKTARTSTLRKGAKTARLLNKPEDEVNPPKADLPIRETLRNQPPLLGKEELAMNINNGNVVVDNAQSVLEDNPHLNNVELVLEDNPADHV</sequence>
<evidence type="ECO:0000313" key="3">
    <source>
        <dbReference type="Proteomes" id="UP000886998"/>
    </source>
</evidence>
<comment type="caution">
    <text evidence="2">The sequence shown here is derived from an EMBL/GenBank/DDBJ whole genome shotgun (WGS) entry which is preliminary data.</text>
</comment>
<organism evidence="2 3">
    <name type="scientific">Trichonephila inaurata madagascariensis</name>
    <dbReference type="NCBI Taxonomy" id="2747483"/>
    <lineage>
        <taxon>Eukaryota</taxon>
        <taxon>Metazoa</taxon>
        <taxon>Ecdysozoa</taxon>
        <taxon>Arthropoda</taxon>
        <taxon>Chelicerata</taxon>
        <taxon>Arachnida</taxon>
        <taxon>Araneae</taxon>
        <taxon>Araneomorphae</taxon>
        <taxon>Entelegynae</taxon>
        <taxon>Araneoidea</taxon>
        <taxon>Nephilidae</taxon>
        <taxon>Trichonephila</taxon>
        <taxon>Trichonephila inaurata</taxon>
    </lineage>
</organism>
<protein>
    <submittedName>
        <fullName evidence="2">Uncharacterized protein</fullName>
    </submittedName>
</protein>
<keyword evidence="3" id="KW-1185">Reference proteome</keyword>
<dbReference type="OrthoDB" id="10466831at2759"/>